<dbReference type="EMBL" id="KQ435859">
    <property type="protein sequence ID" value="KOX70505.1"/>
    <property type="molecule type" value="Genomic_DNA"/>
</dbReference>
<proteinExistence type="predicted"/>
<dbReference type="AlphaFoldDB" id="A0A0M8ZSZ6"/>
<reference evidence="1 2" key="1">
    <citation type="submission" date="2015-07" db="EMBL/GenBank/DDBJ databases">
        <title>The genome of Melipona quadrifasciata.</title>
        <authorList>
            <person name="Pan H."/>
            <person name="Kapheim K."/>
        </authorList>
    </citation>
    <scope>NUCLEOTIDE SEQUENCE [LARGE SCALE GENOMIC DNA]</scope>
    <source>
        <strain evidence="1">0111107301</strain>
        <tissue evidence="1">Whole body</tissue>
    </source>
</reference>
<keyword evidence="2" id="KW-1185">Reference proteome</keyword>
<dbReference type="Proteomes" id="UP000053105">
    <property type="component" value="Unassembled WGS sequence"/>
</dbReference>
<protein>
    <submittedName>
        <fullName evidence="1">Uncharacterized protein</fullName>
    </submittedName>
</protein>
<name>A0A0M8ZSZ6_9HYME</name>
<evidence type="ECO:0000313" key="1">
    <source>
        <dbReference type="EMBL" id="KOX70505.1"/>
    </source>
</evidence>
<gene>
    <name evidence="1" type="ORF">WN51_02561</name>
</gene>
<sequence length="483" mass="55702">MVINGGSVCSVKYCKITNWKLKKKYGRNVALQQVLGFMLWIESAGLTKSASRLFGSVGPAGHIESASGRERNGEDKIDHYQRTTSPLHSKTVLLLYATMRRDNRDMVCKAGCFGLKGIALLMKTFNQKIELHNEIKTKTSGLKLNLTKLEKQLKINKGPKGHNAHALRPCNTNSFFFTFTQMSFHNLLEEKDLLIICRSDSSHLQNCNTIVTKFHEISEFRELTLEWKRKTRARGETWGKQPEQWRMKKQKFLEAARARGSFRSAGDLRTLGTLDIRNRKYEGNLEKSSLIVFSKNEAYYKFANNVGAFHAFQNQIYCRINKFYVLNVIEEHNLTLRFEMTTKQTNDFTVSTRQTEAKNKPRYDLMKIHARNRKPQHDAYTLQRSNIGMTLYLTDSRKSERFTKAFIEAFIERKYGTLTVTQRNMVANLLKFTRRNQVSVPEKSGQTGKQFGKRINVESSDDAASREVATVNVYRVVHLSEFI</sequence>
<evidence type="ECO:0000313" key="2">
    <source>
        <dbReference type="Proteomes" id="UP000053105"/>
    </source>
</evidence>
<organism evidence="1 2">
    <name type="scientific">Melipona quadrifasciata</name>
    <dbReference type="NCBI Taxonomy" id="166423"/>
    <lineage>
        <taxon>Eukaryota</taxon>
        <taxon>Metazoa</taxon>
        <taxon>Ecdysozoa</taxon>
        <taxon>Arthropoda</taxon>
        <taxon>Hexapoda</taxon>
        <taxon>Insecta</taxon>
        <taxon>Pterygota</taxon>
        <taxon>Neoptera</taxon>
        <taxon>Endopterygota</taxon>
        <taxon>Hymenoptera</taxon>
        <taxon>Apocrita</taxon>
        <taxon>Aculeata</taxon>
        <taxon>Apoidea</taxon>
        <taxon>Anthophila</taxon>
        <taxon>Apidae</taxon>
        <taxon>Melipona</taxon>
    </lineage>
</organism>
<accession>A0A0M8ZSZ6</accession>